<dbReference type="PANTHER" id="PTHR30480:SF13">
    <property type="entry name" value="BETA-HEXOSAMINIDASE"/>
    <property type="match status" value="1"/>
</dbReference>
<feature type="domain" description="Glycoside hydrolase family 3 N-terminal" evidence="6">
    <location>
        <begin position="12"/>
        <end position="331"/>
    </location>
</feature>
<dbReference type="InterPro" id="IPR050226">
    <property type="entry name" value="NagZ_Beta-hexosaminidase"/>
</dbReference>
<dbReference type="Proteomes" id="UP001054846">
    <property type="component" value="Chromosome"/>
</dbReference>
<dbReference type="Gene3D" id="3.20.20.300">
    <property type="entry name" value="Glycoside hydrolase, family 3, N-terminal domain"/>
    <property type="match status" value="1"/>
</dbReference>
<evidence type="ECO:0000313" key="7">
    <source>
        <dbReference type="EMBL" id="UFP94045.1"/>
    </source>
</evidence>
<keyword evidence="4" id="KW-0378">Hydrolase</keyword>
<dbReference type="InterPro" id="IPR017853">
    <property type="entry name" value="GH"/>
</dbReference>
<dbReference type="RefSeq" id="WP_230841101.1">
    <property type="nucleotide sequence ID" value="NZ_CP063845.1"/>
</dbReference>
<comment type="catalytic activity">
    <reaction evidence="1">
        <text>Hydrolysis of terminal non-reducing N-acetyl-D-hexosamine residues in N-acetyl-beta-D-hexosaminides.</text>
        <dbReference type="EC" id="3.2.1.52"/>
    </reaction>
</comment>
<dbReference type="PANTHER" id="PTHR30480">
    <property type="entry name" value="BETA-HEXOSAMINIDASE-RELATED"/>
    <property type="match status" value="1"/>
</dbReference>
<dbReference type="SUPFAM" id="SSF51445">
    <property type="entry name" value="(Trans)glycosidases"/>
    <property type="match status" value="1"/>
</dbReference>
<evidence type="ECO:0000256" key="2">
    <source>
        <dbReference type="ARBA" id="ARBA00005336"/>
    </source>
</evidence>
<sequence length="511" mass="54642">MANLPRAAQLNLKEAIGQLLVPRISGFLLDHQRLYPQWELDAARLEAAIVTHGVGGVLVYGGSLGDTFLKIQALQQQAALPLLVAADLEAGCGQHIRGATVLPVARALGAAAEADYAYHCGAITAREARLVGINWVLAPCLDVMSNPRNPVIGLRSFGENPREVARLGVAFAAGLRDGGVLSAIKHFPGHGDVEVDSHLALPVLGRERARLEAEDWLPFRAVLAAGADSLMSAHLRVPALDPEWPATLSRRILTEIVREGWGYTGIIVTDALNMGAIASWPAPAVRALQAGADVIMMPESVPDTVDLIVSAVRRGLLSEERLYASVERVLAAKARLAPPSASPLAIEQRSGQALEQMIAKAAVTVERDRAGLLPVPCLKPTLNILVVDRCLDGAVAAASPILDRRELGPHYETHWLEAAAGEEYLAFLSGRAAAHERTLVQVLTPVRAYRGTAGVHPAAEHFLRSLPGERTILVSYTNPYLGQEFEHLSTVLNAFNNSPASHAAALERLES</sequence>
<dbReference type="InterPro" id="IPR001764">
    <property type="entry name" value="Glyco_hydro_3_N"/>
</dbReference>
<dbReference type="EMBL" id="CP063845">
    <property type="protein sequence ID" value="UFP94045.1"/>
    <property type="molecule type" value="Genomic_DNA"/>
</dbReference>
<keyword evidence="5" id="KW-0326">Glycosidase</keyword>
<protein>
    <recommendedName>
        <fullName evidence="3">beta-N-acetylhexosaminidase</fullName>
        <ecNumber evidence="3">3.2.1.52</ecNumber>
    </recommendedName>
</protein>
<proteinExistence type="inferred from homology"/>
<evidence type="ECO:0000256" key="1">
    <source>
        <dbReference type="ARBA" id="ARBA00001231"/>
    </source>
</evidence>
<evidence type="ECO:0000256" key="4">
    <source>
        <dbReference type="ARBA" id="ARBA00022801"/>
    </source>
</evidence>
<organism evidence="7 8">
    <name type="scientific">Gloeobacter morelensis MG652769</name>
    <dbReference type="NCBI Taxonomy" id="2781736"/>
    <lineage>
        <taxon>Bacteria</taxon>
        <taxon>Bacillati</taxon>
        <taxon>Cyanobacteriota</taxon>
        <taxon>Cyanophyceae</taxon>
        <taxon>Gloeobacterales</taxon>
        <taxon>Gloeobacteraceae</taxon>
        <taxon>Gloeobacter</taxon>
        <taxon>Gloeobacter morelensis</taxon>
    </lineage>
</organism>
<reference evidence="7 8" key="1">
    <citation type="journal article" date="2021" name="Genome Biol. Evol.">
        <title>Complete Genome Sequencing of a Novel Gloeobacter Species from a Waterfall Cave in Mexico.</title>
        <authorList>
            <person name="Saw J.H."/>
            <person name="Cardona T."/>
            <person name="Montejano G."/>
        </authorList>
    </citation>
    <scope>NUCLEOTIDE SEQUENCE [LARGE SCALE GENOMIC DNA]</scope>
    <source>
        <strain evidence="7">MG652769</strain>
    </source>
</reference>
<dbReference type="EC" id="3.2.1.52" evidence="3"/>
<dbReference type="InterPro" id="IPR036962">
    <property type="entry name" value="Glyco_hydro_3_N_sf"/>
</dbReference>
<comment type="similarity">
    <text evidence="2">Belongs to the glycosyl hydrolase 3 family.</text>
</comment>
<keyword evidence="8" id="KW-1185">Reference proteome</keyword>
<evidence type="ECO:0000313" key="8">
    <source>
        <dbReference type="Proteomes" id="UP001054846"/>
    </source>
</evidence>
<evidence type="ECO:0000256" key="3">
    <source>
        <dbReference type="ARBA" id="ARBA00012663"/>
    </source>
</evidence>
<evidence type="ECO:0000256" key="5">
    <source>
        <dbReference type="ARBA" id="ARBA00023295"/>
    </source>
</evidence>
<dbReference type="Pfam" id="PF00933">
    <property type="entry name" value="Glyco_hydro_3"/>
    <property type="match status" value="1"/>
</dbReference>
<evidence type="ECO:0000259" key="6">
    <source>
        <dbReference type="Pfam" id="PF00933"/>
    </source>
</evidence>
<accession>A0ABY3PK55</accession>
<gene>
    <name evidence="7" type="ORF">ISF26_20120</name>
</gene>
<name>A0ABY3PK55_9CYAN</name>